<evidence type="ECO:0000256" key="1">
    <source>
        <dbReference type="PROSITE-ProRule" id="PRU00339"/>
    </source>
</evidence>
<feature type="domain" description="NB-ARC" evidence="2">
    <location>
        <begin position="190"/>
        <end position="340"/>
    </location>
</feature>
<dbReference type="InterPro" id="IPR002182">
    <property type="entry name" value="NB-ARC"/>
</dbReference>
<dbReference type="PANTHER" id="PTHR46082">
    <property type="entry name" value="ATP/GTP-BINDING PROTEIN-RELATED"/>
    <property type="match status" value="1"/>
</dbReference>
<dbReference type="EMBL" id="JAACFV010000016">
    <property type="protein sequence ID" value="KAF7511844.1"/>
    <property type="molecule type" value="Genomic_DNA"/>
</dbReference>
<dbReference type="GO" id="GO:0043531">
    <property type="term" value="F:ADP binding"/>
    <property type="evidence" value="ECO:0007669"/>
    <property type="project" value="InterPro"/>
</dbReference>
<sequence>MAETIAFVGLAAAIVQFVDFSAKIIKRLDEFVAATDNIPECFRDIKAQLPLIVNTLHSIRVQAESQHLSEVAANALKAVVDRSVEEAHTLIVILDKALPKGPSSTFQVRLQALKSLACDKKVQKSVDRLLQHIQVLNFSQNTNSCETIGRLSQELSKSSITSSNTTSTFSFGLNIGNAPQIRDGAFIGRESEIEQLKEYLSPQNTVSTQKVVAITGMGGLGKTQLSLAFAKQYHHEYSSIFWLNAKDESTIKQSLVSLSRIIFSSAQSSSTSGHADEDQIIHQIRQWFSQQGNDRWLLLLDNYDDPKLPSIKSSTGYDIRLYFPFRSQGAILITTRSRQLRFAREVELHKLDNEHQNLEILSNRSRRNMENDPDAIKLVKRLNGLPLALATAGVYLSQSSESVNEYLDAYETEWQELSDNAKELLEYGDRTLFSTWSLSLDQVRARDADTAELMRLLAYFGPQDIRYELFQRAADHGLPWLSALTENKRRFHRALALLHEYSLIEVSATGYSLHHCVHDWALQALNRVINEQYFRVALRGIASNVRTEHDKDYWQNNRMLVEHAIRLEHHRFSSFLNGETLDHSCLQDLWLLGILWATQGDHLRAEPFLVRAFAGMKRELGTKHISTLRSAIDLGNLYLNQGRLSDSEQVYQLVLEEQETLGPDHQALLTTCNNLGSTYYSQHRLVEAQQQYERALNGFEEVLGLHSVYTLQTVDNIGLVYLCQGEMEHAEKMFKRAVTGYEDALGPDHPRTLAAYHHLGELYYCEGRLADAETMLHRVLVGRTRVLGPEHFKTVNTVSSLGALYVKQGRVLGAERMWQQAIAEFEKMPGLQAQLDKQCHNLGRLYYDQNRLEEAARIYQQVLERSAKGGETSGFHRGILLGTARDLAALYHGQGKNHEAEELESRYDWSDLQEDQWPHF</sequence>
<dbReference type="OrthoDB" id="1658288at2759"/>
<dbReference type="SMART" id="SM00028">
    <property type="entry name" value="TPR"/>
    <property type="match status" value="6"/>
</dbReference>
<comment type="caution">
    <text evidence="4">The sequence shown here is derived from an EMBL/GenBank/DDBJ whole genome shotgun (WGS) entry which is preliminary data.</text>
</comment>
<feature type="domain" description="NACHT-NTPase and P-loop NTPases N-terminal" evidence="3">
    <location>
        <begin position="12"/>
        <end position="136"/>
    </location>
</feature>
<dbReference type="InterPro" id="IPR027417">
    <property type="entry name" value="P-loop_NTPase"/>
</dbReference>
<dbReference type="InterPro" id="IPR031352">
    <property type="entry name" value="SesA"/>
</dbReference>
<evidence type="ECO:0000313" key="5">
    <source>
        <dbReference type="Proteomes" id="UP000606974"/>
    </source>
</evidence>
<dbReference type="AlphaFoldDB" id="A0A8H7APA9"/>
<evidence type="ECO:0008006" key="6">
    <source>
        <dbReference type="Google" id="ProtNLM"/>
    </source>
</evidence>
<dbReference type="Pfam" id="PF00931">
    <property type="entry name" value="NB-ARC"/>
    <property type="match status" value="1"/>
</dbReference>
<dbReference type="Pfam" id="PF13374">
    <property type="entry name" value="TPR_10"/>
    <property type="match status" value="2"/>
</dbReference>
<accession>A0A8H7APA9</accession>
<dbReference type="SUPFAM" id="SSF48452">
    <property type="entry name" value="TPR-like"/>
    <property type="match status" value="1"/>
</dbReference>
<dbReference type="PANTHER" id="PTHR46082:SF6">
    <property type="entry name" value="AAA+ ATPASE DOMAIN-CONTAINING PROTEIN-RELATED"/>
    <property type="match status" value="1"/>
</dbReference>
<evidence type="ECO:0000313" key="4">
    <source>
        <dbReference type="EMBL" id="KAF7511844.1"/>
    </source>
</evidence>
<keyword evidence="5" id="KW-1185">Reference proteome</keyword>
<dbReference type="InterPro" id="IPR019734">
    <property type="entry name" value="TPR_rpt"/>
</dbReference>
<name>A0A8H7APA9_9EURO</name>
<dbReference type="PROSITE" id="PS50005">
    <property type="entry name" value="TPR"/>
    <property type="match status" value="1"/>
</dbReference>
<dbReference type="SUPFAM" id="SSF52540">
    <property type="entry name" value="P-loop containing nucleoside triphosphate hydrolases"/>
    <property type="match status" value="1"/>
</dbReference>
<dbReference type="Gene3D" id="3.40.50.300">
    <property type="entry name" value="P-loop containing nucleotide triphosphate hydrolases"/>
    <property type="match status" value="1"/>
</dbReference>
<dbReference type="Proteomes" id="UP000606974">
    <property type="component" value="Unassembled WGS sequence"/>
</dbReference>
<dbReference type="Pfam" id="PF13424">
    <property type="entry name" value="TPR_12"/>
    <property type="match status" value="2"/>
</dbReference>
<feature type="repeat" description="TPR" evidence="1">
    <location>
        <begin position="711"/>
        <end position="744"/>
    </location>
</feature>
<keyword evidence="1" id="KW-0802">TPR repeat</keyword>
<dbReference type="PRINTS" id="PR00364">
    <property type="entry name" value="DISEASERSIST"/>
</dbReference>
<proteinExistence type="predicted"/>
<organism evidence="4 5">
    <name type="scientific">Endocarpon pusillum</name>
    <dbReference type="NCBI Taxonomy" id="364733"/>
    <lineage>
        <taxon>Eukaryota</taxon>
        <taxon>Fungi</taxon>
        <taxon>Dikarya</taxon>
        <taxon>Ascomycota</taxon>
        <taxon>Pezizomycotina</taxon>
        <taxon>Eurotiomycetes</taxon>
        <taxon>Chaetothyriomycetidae</taxon>
        <taxon>Verrucariales</taxon>
        <taxon>Verrucariaceae</taxon>
        <taxon>Endocarpon</taxon>
    </lineage>
</organism>
<dbReference type="Gene3D" id="1.25.40.10">
    <property type="entry name" value="Tetratricopeptide repeat domain"/>
    <property type="match status" value="2"/>
</dbReference>
<dbReference type="InterPro" id="IPR053137">
    <property type="entry name" value="NLR-like"/>
</dbReference>
<evidence type="ECO:0000259" key="3">
    <source>
        <dbReference type="Pfam" id="PF17107"/>
    </source>
</evidence>
<dbReference type="Pfam" id="PF17107">
    <property type="entry name" value="SesA"/>
    <property type="match status" value="1"/>
</dbReference>
<evidence type="ECO:0000259" key="2">
    <source>
        <dbReference type="Pfam" id="PF00931"/>
    </source>
</evidence>
<reference evidence="4" key="1">
    <citation type="submission" date="2020-02" db="EMBL/GenBank/DDBJ databases">
        <authorList>
            <person name="Palmer J.M."/>
        </authorList>
    </citation>
    <scope>NUCLEOTIDE SEQUENCE</scope>
    <source>
        <strain evidence="4">EPUS1.4</strain>
        <tissue evidence="4">Thallus</tissue>
    </source>
</reference>
<gene>
    <name evidence="4" type="ORF">GJ744_003077</name>
</gene>
<protein>
    <recommendedName>
        <fullName evidence="6">NACHT-NTPase and P-loop NTPases N-terminal domain-containing protein</fullName>
    </recommendedName>
</protein>
<dbReference type="InterPro" id="IPR011990">
    <property type="entry name" value="TPR-like_helical_dom_sf"/>
</dbReference>